<feature type="compositionally biased region" description="Basic and acidic residues" evidence="1">
    <location>
        <begin position="38"/>
        <end position="48"/>
    </location>
</feature>
<feature type="region of interest" description="Disordered" evidence="1">
    <location>
        <begin position="36"/>
        <end position="66"/>
    </location>
</feature>
<evidence type="ECO:0000313" key="2">
    <source>
        <dbReference type="EMBL" id="TDB96388.1"/>
    </source>
</evidence>
<dbReference type="EMBL" id="SMJZ01000291">
    <property type="protein sequence ID" value="TDB96388.1"/>
    <property type="molecule type" value="Genomic_DNA"/>
</dbReference>
<name>A0A4R4MKK4_9ACTN</name>
<proteinExistence type="predicted"/>
<dbReference type="PANTHER" id="PTHR47756:SF1">
    <property type="entry name" value="BLL0085 PROTEIN"/>
    <property type="match status" value="1"/>
</dbReference>
<accession>A0A4R4MKK4</accession>
<dbReference type="InterPro" id="IPR013324">
    <property type="entry name" value="RNA_pol_sigma_r3/r4-like"/>
</dbReference>
<organism evidence="2 3">
    <name type="scientific">Nonomuraea longispora</name>
    <dbReference type="NCBI Taxonomy" id="1848320"/>
    <lineage>
        <taxon>Bacteria</taxon>
        <taxon>Bacillati</taxon>
        <taxon>Actinomycetota</taxon>
        <taxon>Actinomycetes</taxon>
        <taxon>Streptosporangiales</taxon>
        <taxon>Streptosporangiaceae</taxon>
        <taxon>Nonomuraea</taxon>
    </lineage>
</organism>
<protein>
    <submittedName>
        <fullName evidence="2">Uncharacterized protein</fullName>
    </submittedName>
</protein>
<dbReference type="PANTHER" id="PTHR47756">
    <property type="entry name" value="BLL6612 PROTEIN-RELATED"/>
    <property type="match status" value="1"/>
</dbReference>
<comment type="caution">
    <text evidence="2">The sequence shown here is derived from an EMBL/GenBank/DDBJ whole genome shotgun (WGS) entry which is preliminary data.</text>
</comment>
<dbReference type="Gene3D" id="1.10.10.10">
    <property type="entry name" value="Winged helix-like DNA-binding domain superfamily/Winged helix DNA-binding domain"/>
    <property type="match status" value="1"/>
</dbReference>
<reference evidence="2 3" key="1">
    <citation type="submission" date="2019-02" db="EMBL/GenBank/DDBJ databases">
        <title>Draft genome sequences of novel Actinobacteria.</title>
        <authorList>
            <person name="Sahin N."/>
            <person name="Ay H."/>
            <person name="Saygin H."/>
        </authorList>
    </citation>
    <scope>NUCLEOTIDE SEQUENCE [LARGE SCALE GENOMIC DNA]</scope>
    <source>
        <strain evidence="2 3">KC201</strain>
    </source>
</reference>
<dbReference type="SUPFAM" id="SSF88659">
    <property type="entry name" value="Sigma3 and sigma4 domains of RNA polymerase sigma factors"/>
    <property type="match status" value="1"/>
</dbReference>
<sequence length="184" mass="19849">MRLVPDLRQERGEGGRQDVRVHVEHGQLAYGRALHAHAAGEQRDEGGPPRRLAMSGELGRHHGGAGELPGQELVDNMHAFNESLVKAGVLLAAEGLYPSSYGAQISYSEIARVFLVTESTVAQRIVRAKRTLAAKQIPFEVPQGAELAGRLSRPVGWRFGLSGPRGARRCPAPASGEYVRVTCP</sequence>
<dbReference type="AlphaFoldDB" id="A0A4R4MKK4"/>
<evidence type="ECO:0000313" key="3">
    <source>
        <dbReference type="Proteomes" id="UP000295157"/>
    </source>
</evidence>
<evidence type="ECO:0000256" key="1">
    <source>
        <dbReference type="SAM" id="MobiDB-lite"/>
    </source>
</evidence>
<gene>
    <name evidence="2" type="ORF">E1267_40980</name>
</gene>
<keyword evidence="3" id="KW-1185">Reference proteome</keyword>
<dbReference type="Proteomes" id="UP000295157">
    <property type="component" value="Unassembled WGS sequence"/>
</dbReference>
<dbReference type="InterPro" id="IPR036388">
    <property type="entry name" value="WH-like_DNA-bd_sf"/>
</dbReference>